<proteinExistence type="predicted"/>
<keyword evidence="1" id="KW-0812">Transmembrane</keyword>
<dbReference type="EMBL" id="PDUD01000033">
    <property type="protein sequence ID" value="PHN03278.1"/>
    <property type="molecule type" value="Genomic_DNA"/>
</dbReference>
<name>A0A2D0N4G7_FLAN2</name>
<evidence type="ECO:0000313" key="3">
    <source>
        <dbReference type="Proteomes" id="UP000223913"/>
    </source>
</evidence>
<keyword evidence="1" id="KW-1133">Transmembrane helix</keyword>
<organism evidence="2 3">
    <name type="scientific">Flavilitoribacter nigricans (strain ATCC 23147 / DSM 23189 / NBRC 102662 / NCIMB 1420 / SS-2)</name>
    <name type="common">Lewinella nigricans</name>
    <dbReference type="NCBI Taxonomy" id="1122177"/>
    <lineage>
        <taxon>Bacteria</taxon>
        <taxon>Pseudomonadati</taxon>
        <taxon>Bacteroidota</taxon>
        <taxon>Saprospiria</taxon>
        <taxon>Saprospirales</taxon>
        <taxon>Lewinellaceae</taxon>
        <taxon>Flavilitoribacter</taxon>
    </lineage>
</organism>
<dbReference type="Proteomes" id="UP000223913">
    <property type="component" value="Unassembled WGS sequence"/>
</dbReference>
<protein>
    <submittedName>
        <fullName evidence="2">Uncharacterized protein</fullName>
    </submittedName>
</protein>
<evidence type="ECO:0000313" key="2">
    <source>
        <dbReference type="EMBL" id="PHN03278.1"/>
    </source>
</evidence>
<keyword evidence="3" id="KW-1185">Reference proteome</keyword>
<feature type="transmembrane region" description="Helical" evidence="1">
    <location>
        <begin position="36"/>
        <end position="61"/>
    </location>
</feature>
<sequence length="80" mass="9452">MKKIWKKVLLLPSRGNELWFGYRDFPRWAKAEIRNIIVGTLILTAFLLFSIAFFAICFLAGSRPKHHVIILYFLKKLDEK</sequence>
<accession>A0A2D0N4G7</accession>
<keyword evidence="1" id="KW-0472">Membrane</keyword>
<comment type="caution">
    <text evidence="2">The sequence shown here is derived from an EMBL/GenBank/DDBJ whole genome shotgun (WGS) entry which is preliminary data.</text>
</comment>
<dbReference type="AlphaFoldDB" id="A0A2D0N4G7"/>
<reference evidence="2 3" key="1">
    <citation type="submission" date="2017-10" db="EMBL/GenBank/DDBJ databases">
        <title>The draft genome sequence of Lewinella nigricans NBRC 102662.</title>
        <authorList>
            <person name="Wang K."/>
        </authorList>
    </citation>
    <scope>NUCLEOTIDE SEQUENCE [LARGE SCALE GENOMIC DNA]</scope>
    <source>
        <strain evidence="2 3">NBRC 102662</strain>
    </source>
</reference>
<evidence type="ECO:0000256" key="1">
    <source>
        <dbReference type="SAM" id="Phobius"/>
    </source>
</evidence>
<gene>
    <name evidence="2" type="ORF">CRP01_28195</name>
</gene>